<name>A0A1H6TQA7_9BACT</name>
<dbReference type="STRING" id="1416801.SAMN05192553_101313"/>
<evidence type="ECO:0008006" key="4">
    <source>
        <dbReference type="Google" id="ProtNLM"/>
    </source>
</evidence>
<dbReference type="InterPro" id="IPR009097">
    <property type="entry name" value="Cyclic_Pdiesterase"/>
</dbReference>
<evidence type="ECO:0000313" key="2">
    <source>
        <dbReference type="EMBL" id="SEI79397.1"/>
    </source>
</evidence>
<dbReference type="SUPFAM" id="SSF55144">
    <property type="entry name" value="LigT-like"/>
    <property type="match status" value="1"/>
</dbReference>
<keyword evidence="1" id="KW-0812">Transmembrane</keyword>
<keyword evidence="1" id="KW-1133">Transmembrane helix</keyword>
<gene>
    <name evidence="2" type="ORF">SAMN05192553_101313</name>
</gene>
<proteinExistence type="predicted"/>
<protein>
    <recommendedName>
        <fullName evidence="4">2'-5' RNA ligase</fullName>
    </recommendedName>
</protein>
<sequence length="264" mass="30691">MKYLKQDLSFSEHNDHQVCEVKPLTLCEKGDHFQFGKKFRLVNGKWETLPYRGFAFVCMVKDNSGNDSLLDELRSYQQQLLTGALRDQIYPLPPDSFHQTIANLLSGSRFATHIETPGLTTDYPRMVEQALREIVPFSHPKPLVMQMIGLGIFGSAFGVLGIIPNETDYNKIVYFRNKLYQAPQMNRMGIQWTRPFIGHITLGYFGEDIVKSDVRQKQLIERCISLNQTIKKEGHKFTLHTAQLRRYEDLSRFEHPSNYPEWIF</sequence>
<evidence type="ECO:0000256" key="1">
    <source>
        <dbReference type="SAM" id="Phobius"/>
    </source>
</evidence>
<dbReference type="OrthoDB" id="977519at2"/>
<dbReference type="RefSeq" id="WP_092168517.1">
    <property type="nucleotide sequence ID" value="NZ_FNZH01000001.1"/>
</dbReference>
<accession>A0A1H6TQA7</accession>
<reference evidence="3" key="1">
    <citation type="submission" date="2016-10" db="EMBL/GenBank/DDBJ databases">
        <authorList>
            <person name="Varghese N."/>
            <person name="Submissions S."/>
        </authorList>
    </citation>
    <scope>NUCLEOTIDE SEQUENCE [LARGE SCALE GENOMIC DNA]</scope>
    <source>
        <strain evidence="3">IBRC-M 10761</strain>
    </source>
</reference>
<dbReference type="AlphaFoldDB" id="A0A1H6TQA7"/>
<dbReference type="Gene3D" id="3.90.1140.10">
    <property type="entry name" value="Cyclic phosphodiesterase"/>
    <property type="match status" value="1"/>
</dbReference>
<keyword evidence="1" id="KW-0472">Membrane</keyword>
<keyword evidence="3" id="KW-1185">Reference proteome</keyword>
<dbReference type="Proteomes" id="UP000199403">
    <property type="component" value="Unassembled WGS sequence"/>
</dbReference>
<feature type="transmembrane region" description="Helical" evidence="1">
    <location>
        <begin position="143"/>
        <end position="163"/>
    </location>
</feature>
<dbReference type="EMBL" id="FNZH01000001">
    <property type="protein sequence ID" value="SEI79397.1"/>
    <property type="molecule type" value="Genomic_DNA"/>
</dbReference>
<evidence type="ECO:0000313" key="3">
    <source>
        <dbReference type="Proteomes" id="UP000199403"/>
    </source>
</evidence>
<organism evidence="2 3">
    <name type="scientific">Cyclobacterium xiamenense</name>
    <dbReference type="NCBI Taxonomy" id="1297121"/>
    <lineage>
        <taxon>Bacteria</taxon>
        <taxon>Pseudomonadati</taxon>
        <taxon>Bacteroidota</taxon>
        <taxon>Cytophagia</taxon>
        <taxon>Cytophagales</taxon>
        <taxon>Cyclobacteriaceae</taxon>
        <taxon>Cyclobacterium</taxon>
    </lineage>
</organism>